<feature type="chain" id="PRO_5043743643" description="Ig-like domain-containing protein" evidence="8">
    <location>
        <begin position="23"/>
        <end position="815"/>
    </location>
</feature>
<keyword evidence="11" id="KW-1185">Reference proteome</keyword>
<evidence type="ECO:0000313" key="10">
    <source>
        <dbReference type="EMBL" id="KAK8742918.1"/>
    </source>
</evidence>
<dbReference type="PANTHER" id="PTHR11640">
    <property type="entry name" value="NEPHRIN"/>
    <property type="match status" value="1"/>
</dbReference>
<evidence type="ECO:0000256" key="8">
    <source>
        <dbReference type="SAM" id="SignalP"/>
    </source>
</evidence>
<dbReference type="CDD" id="cd00096">
    <property type="entry name" value="Ig"/>
    <property type="match status" value="1"/>
</dbReference>
<comment type="caution">
    <text evidence="10">The sequence shown here is derived from an EMBL/GenBank/DDBJ whole genome shotgun (WGS) entry which is preliminary data.</text>
</comment>
<keyword evidence="5" id="KW-0393">Immunoglobulin domain</keyword>
<evidence type="ECO:0000256" key="5">
    <source>
        <dbReference type="ARBA" id="ARBA00023319"/>
    </source>
</evidence>
<feature type="transmembrane region" description="Helical" evidence="7">
    <location>
        <begin position="543"/>
        <end position="566"/>
    </location>
</feature>
<dbReference type="Pfam" id="PF13927">
    <property type="entry name" value="Ig_3"/>
    <property type="match status" value="3"/>
</dbReference>
<keyword evidence="3" id="KW-1015">Disulfide bond</keyword>
<dbReference type="Pfam" id="PF07679">
    <property type="entry name" value="I-set"/>
    <property type="match status" value="1"/>
</dbReference>
<accession>A0AAW0XEH1</accession>
<evidence type="ECO:0000259" key="9">
    <source>
        <dbReference type="PROSITE" id="PS50835"/>
    </source>
</evidence>
<organism evidence="10 11">
    <name type="scientific">Cherax quadricarinatus</name>
    <name type="common">Australian red claw crayfish</name>
    <dbReference type="NCBI Taxonomy" id="27406"/>
    <lineage>
        <taxon>Eukaryota</taxon>
        <taxon>Metazoa</taxon>
        <taxon>Ecdysozoa</taxon>
        <taxon>Arthropoda</taxon>
        <taxon>Crustacea</taxon>
        <taxon>Multicrustacea</taxon>
        <taxon>Malacostraca</taxon>
        <taxon>Eumalacostraca</taxon>
        <taxon>Eucarida</taxon>
        <taxon>Decapoda</taxon>
        <taxon>Pleocyemata</taxon>
        <taxon>Astacidea</taxon>
        <taxon>Parastacoidea</taxon>
        <taxon>Parastacidae</taxon>
        <taxon>Cherax</taxon>
    </lineage>
</organism>
<feature type="compositionally biased region" description="Polar residues" evidence="6">
    <location>
        <begin position="599"/>
        <end position="616"/>
    </location>
</feature>
<dbReference type="InterPro" id="IPR036179">
    <property type="entry name" value="Ig-like_dom_sf"/>
</dbReference>
<dbReference type="InterPro" id="IPR003598">
    <property type="entry name" value="Ig_sub2"/>
</dbReference>
<dbReference type="Proteomes" id="UP001445076">
    <property type="component" value="Unassembled WGS sequence"/>
</dbReference>
<evidence type="ECO:0000256" key="2">
    <source>
        <dbReference type="ARBA" id="ARBA00023136"/>
    </source>
</evidence>
<sequence>SWTWAWVLWSSWAHLTVNAMWAAGIIQQEVGAGRNVTAVGTKKEVQLGPGMGGSAVQTLGREGAQHFATQPTPQTAVVGSTAVLPCRVINKVGHLQWTKDGFGLGTERDLFGFSRYAMIGSDDEGDFSLKIQPVLLEDDSLYQCQVSASDGVPGIRSHPARLTVYVPPDPPRVKPPILRATAGMTVTLECESRGGRPPPEIQWVDDNRRENIRTGAVLATEAMPDGKRVTVRSRLSFTPRRSHHNSTVTCLTSNQALTSPLISSIQLSVLFPPEVRLHVRPQQLIEGDDATFICSALANPSIITYRWYHNSQELQNETSRTLTLYKISRNLHQDAISCEVSNKVGTSRKTQSVHVQYGPMFRALPRDVMAETGKEVVLKCDVDSNPPATIVWLQEGSDKIIGTGRELVVVVGSSTAGVYTCVATVRGFPDLRGRLRVLVKGPPTIVSAGEQQGRMGDTVTLECSTVSIPSPIRITWTYNGREIDLSDPHYEVVEDEQEEGLRNILVIHDADTQDFGAYNCSVVNEYGVARKQIRLNEEKTVPVLLLVGGVVALVVVAVVVASLVLCNKRHSTIKGSPVPEKPLALTDVPGPPVANMYSVPSDSKLSELTPTTTPTHQPYDEITPTDETKVGVAQAFNRLSGDSGQTFIPDPDSEGGRGYVPFVDYHGRDYAPVANGRRASYSDLGPYSNPAPPTSVSSALPDFCTIRRGTRGHDLAVENGMNVLGTTNYQDTSTLRSNSSAQILSHHSPYSTVRSPPPPPYQKNFKIGSPRGVTSPTVTTSLTLSNSVVHTDEHGSPEAKYIFSPEAMMKPGTLV</sequence>
<dbReference type="Gene3D" id="2.60.40.10">
    <property type="entry name" value="Immunoglobulins"/>
    <property type="match status" value="5"/>
</dbReference>
<comment type="subcellular location">
    <subcellularLocation>
        <location evidence="1">Membrane</location>
        <topology evidence="1">Single-pass type I membrane protein</topology>
    </subcellularLocation>
</comment>
<evidence type="ECO:0000256" key="3">
    <source>
        <dbReference type="ARBA" id="ARBA00023157"/>
    </source>
</evidence>
<dbReference type="SMART" id="SM00408">
    <property type="entry name" value="IGc2"/>
    <property type="match status" value="5"/>
</dbReference>
<dbReference type="InterPro" id="IPR013162">
    <property type="entry name" value="CD80_C2-set"/>
</dbReference>
<dbReference type="EMBL" id="JARKIK010000027">
    <property type="protein sequence ID" value="KAK8742918.1"/>
    <property type="molecule type" value="Genomic_DNA"/>
</dbReference>
<dbReference type="InterPro" id="IPR013098">
    <property type="entry name" value="Ig_I-set"/>
</dbReference>
<evidence type="ECO:0000256" key="1">
    <source>
        <dbReference type="ARBA" id="ARBA00004479"/>
    </source>
</evidence>
<feature type="domain" description="Ig-like" evidence="9">
    <location>
        <begin position="65"/>
        <end position="163"/>
    </location>
</feature>
<feature type="domain" description="Ig-like" evidence="9">
    <location>
        <begin position="171"/>
        <end position="268"/>
    </location>
</feature>
<reference evidence="10 11" key="1">
    <citation type="journal article" date="2024" name="BMC Genomics">
        <title>Genome assembly of redclaw crayfish (Cherax quadricarinatus) provides insights into its immune adaptation and hypoxia tolerance.</title>
        <authorList>
            <person name="Liu Z."/>
            <person name="Zheng J."/>
            <person name="Li H."/>
            <person name="Fang K."/>
            <person name="Wang S."/>
            <person name="He J."/>
            <person name="Zhou D."/>
            <person name="Weng S."/>
            <person name="Chi M."/>
            <person name="Gu Z."/>
            <person name="He J."/>
            <person name="Li F."/>
            <person name="Wang M."/>
        </authorList>
    </citation>
    <scope>NUCLEOTIDE SEQUENCE [LARGE SCALE GENOMIC DNA]</scope>
    <source>
        <strain evidence="10">ZL_2023a</strain>
    </source>
</reference>
<name>A0AAW0XEH1_CHEQU</name>
<dbReference type="InterPro" id="IPR013783">
    <property type="entry name" value="Ig-like_fold"/>
</dbReference>
<dbReference type="GO" id="GO:0050839">
    <property type="term" value="F:cell adhesion molecule binding"/>
    <property type="evidence" value="ECO:0007669"/>
    <property type="project" value="TreeGrafter"/>
</dbReference>
<evidence type="ECO:0000256" key="4">
    <source>
        <dbReference type="ARBA" id="ARBA00023180"/>
    </source>
</evidence>
<feature type="region of interest" description="Disordered" evidence="6">
    <location>
        <begin position="599"/>
        <end position="623"/>
    </location>
</feature>
<dbReference type="SUPFAM" id="SSF48726">
    <property type="entry name" value="Immunoglobulin"/>
    <property type="match status" value="5"/>
</dbReference>
<feature type="domain" description="Ig-like" evidence="9">
    <location>
        <begin position="442"/>
        <end position="536"/>
    </location>
</feature>
<dbReference type="SMART" id="SM00409">
    <property type="entry name" value="IG"/>
    <property type="match status" value="5"/>
</dbReference>
<proteinExistence type="predicted"/>
<dbReference type="InterPro" id="IPR007110">
    <property type="entry name" value="Ig-like_dom"/>
</dbReference>
<keyword evidence="7" id="KW-0812">Transmembrane</keyword>
<protein>
    <recommendedName>
        <fullName evidence="9">Ig-like domain-containing protein</fullName>
    </recommendedName>
</protein>
<gene>
    <name evidence="10" type="ORF">OTU49_001736</name>
</gene>
<keyword evidence="7" id="KW-1133">Transmembrane helix</keyword>
<dbReference type="InterPro" id="IPR051275">
    <property type="entry name" value="Cell_adhesion_signaling"/>
</dbReference>
<dbReference type="GO" id="GO:0005886">
    <property type="term" value="C:plasma membrane"/>
    <property type="evidence" value="ECO:0007669"/>
    <property type="project" value="TreeGrafter"/>
</dbReference>
<dbReference type="PROSITE" id="PS50835">
    <property type="entry name" value="IG_LIKE"/>
    <property type="match status" value="5"/>
</dbReference>
<dbReference type="InterPro" id="IPR003599">
    <property type="entry name" value="Ig_sub"/>
</dbReference>
<dbReference type="GO" id="GO:0098609">
    <property type="term" value="P:cell-cell adhesion"/>
    <property type="evidence" value="ECO:0007669"/>
    <property type="project" value="TreeGrafter"/>
</dbReference>
<evidence type="ECO:0000313" key="11">
    <source>
        <dbReference type="Proteomes" id="UP001445076"/>
    </source>
</evidence>
<keyword evidence="4" id="KW-0325">Glycoprotein</keyword>
<feature type="signal peptide" evidence="8">
    <location>
        <begin position="1"/>
        <end position="22"/>
    </location>
</feature>
<dbReference type="GO" id="GO:0005911">
    <property type="term" value="C:cell-cell junction"/>
    <property type="evidence" value="ECO:0007669"/>
    <property type="project" value="TreeGrafter"/>
</dbReference>
<dbReference type="Pfam" id="PF08205">
    <property type="entry name" value="C2-set_2"/>
    <property type="match status" value="1"/>
</dbReference>
<evidence type="ECO:0000256" key="6">
    <source>
        <dbReference type="SAM" id="MobiDB-lite"/>
    </source>
</evidence>
<feature type="domain" description="Ig-like" evidence="9">
    <location>
        <begin position="273"/>
        <end position="356"/>
    </location>
</feature>
<dbReference type="AlphaFoldDB" id="A0AAW0XEH1"/>
<dbReference type="PANTHER" id="PTHR11640:SF31">
    <property type="entry name" value="IRREGULAR CHIASM C-ROUGHEST PROTEIN-RELATED"/>
    <property type="match status" value="1"/>
</dbReference>
<keyword evidence="8" id="KW-0732">Signal</keyword>
<evidence type="ECO:0000256" key="7">
    <source>
        <dbReference type="SAM" id="Phobius"/>
    </source>
</evidence>
<feature type="non-terminal residue" evidence="10">
    <location>
        <position position="1"/>
    </location>
</feature>
<keyword evidence="2 7" id="KW-0472">Membrane</keyword>
<feature type="domain" description="Ig-like" evidence="9">
    <location>
        <begin position="359"/>
        <end position="424"/>
    </location>
</feature>